<dbReference type="EMBL" id="JBAWTH010000205">
    <property type="protein sequence ID" value="KAL2272998.1"/>
    <property type="molecule type" value="Genomic_DNA"/>
</dbReference>
<evidence type="ECO:0000313" key="2">
    <source>
        <dbReference type="Proteomes" id="UP001600888"/>
    </source>
</evidence>
<accession>A0ABR4DRE9</accession>
<protein>
    <submittedName>
        <fullName evidence="1">Uncharacterized protein</fullName>
    </submittedName>
</protein>
<comment type="caution">
    <text evidence="1">The sequence shown here is derived from an EMBL/GenBank/DDBJ whole genome shotgun (WGS) entry which is preliminary data.</text>
</comment>
<dbReference type="Proteomes" id="UP001600888">
    <property type="component" value="Unassembled WGS sequence"/>
</dbReference>
<keyword evidence="2" id="KW-1185">Reference proteome</keyword>
<sequence length="134" mass="14616">MCLYCEEKVLEYQACEKGLIVNRLAQEFTHLSPVSTTLQAGRPCGMQPFCGESSSSELPISIVTTLLLFNIPSHTNPLIEPLPHSIPLREDETGSHRSRVFRCPGGIPGCALPHVYLHTGSCWPPLDGALGMSK</sequence>
<evidence type="ECO:0000313" key="1">
    <source>
        <dbReference type="EMBL" id="KAL2272998.1"/>
    </source>
</evidence>
<gene>
    <name evidence="1" type="ORF">FJTKL_05672</name>
</gene>
<name>A0ABR4DRE9_9PEZI</name>
<proteinExistence type="predicted"/>
<organism evidence="1 2">
    <name type="scientific">Diaporthe vaccinii</name>
    <dbReference type="NCBI Taxonomy" id="105482"/>
    <lineage>
        <taxon>Eukaryota</taxon>
        <taxon>Fungi</taxon>
        <taxon>Dikarya</taxon>
        <taxon>Ascomycota</taxon>
        <taxon>Pezizomycotina</taxon>
        <taxon>Sordariomycetes</taxon>
        <taxon>Sordariomycetidae</taxon>
        <taxon>Diaporthales</taxon>
        <taxon>Diaporthaceae</taxon>
        <taxon>Diaporthe</taxon>
        <taxon>Diaporthe eres species complex</taxon>
    </lineage>
</organism>
<reference evidence="1 2" key="1">
    <citation type="submission" date="2024-03" db="EMBL/GenBank/DDBJ databases">
        <title>A high-quality draft genome sequence of Diaporthe vaccinii, a causative agent of upright dieback and viscid rot disease in cranberry plants.</title>
        <authorList>
            <person name="Sarrasin M."/>
            <person name="Lang B.F."/>
            <person name="Burger G."/>
        </authorList>
    </citation>
    <scope>NUCLEOTIDE SEQUENCE [LARGE SCALE GENOMIC DNA]</scope>
    <source>
        <strain evidence="1 2">IS7</strain>
    </source>
</reference>